<dbReference type="InterPro" id="IPR050187">
    <property type="entry name" value="Lipid_Phosphate_FormReg"/>
</dbReference>
<dbReference type="InParanoid" id="A0A663DVD0"/>
<dbReference type="Pfam" id="PF00781">
    <property type="entry name" value="DAGK_cat"/>
    <property type="match status" value="1"/>
</dbReference>
<dbReference type="PROSITE" id="PS50146">
    <property type="entry name" value="DAGK"/>
    <property type="match status" value="1"/>
</dbReference>
<dbReference type="InterPro" id="IPR001206">
    <property type="entry name" value="Diacylglycerol_kinase_cat_dom"/>
</dbReference>
<dbReference type="AlphaFoldDB" id="A0A663DVD0"/>
<organism evidence="3 4">
    <name type="scientific">Aquila chrysaetos chrysaetos</name>
    <dbReference type="NCBI Taxonomy" id="223781"/>
    <lineage>
        <taxon>Eukaryota</taxon>
        <taxon>Metazoa</taxon>
        <taxon>Chordata</taxon>
        <taxon>Craniata</taxon>
        <taxon>Vertebrata</taxon>
        <taxon>Euteleostomi</taxon>
        <taxon>Archelosauria</taxon>
        <taxon>Archosauria</taxon>
        <taxon>Dinosauria</taxon>
        <taxon>Saurischia</taxon>
        <taxon>Theropoda</taxon>
        <taxon>Coelurosauria</taxon>
        <taxon>Aves</taxon>
        <taxon>Neognathae</taxon>
        <taxon>Neoaves</taxon>
        <taxon>Telluraves</taxon>
        <taxon>Accipitrimorphae</taxon>
        <taxon>Accipitriformes</taxon>
        <taxon>Accipitridae</taxon>
        <taxon>Accipitrinae</taxon>
        <taxon>Aquila</taxon>
    </lineage>
</organism>
<feature type="region of interest" description="Disordered" evidence="1">
    <location>
        <begin position="1"/>
        <end position="20"/>
    </location>
</feature>
<dbReference type="PANTHER" id="PTHR12358">
    <property type="entry name" value="SPHINGOSINE KINASE"/>
    <property type="match status" value="1"/>
</dbReference>
<dbReference type="Ensembl" id="ENSACCT00020004081.1">
    <property type="protein sequence ID" value="ENSACCP00020003920.1"/>
    <property type="gene ID" value="ENSACCG00020002671.1"/>
</dbReference>
<sequence length="266" mass="29573">RARGRRREGTRLPARDGLPPAGPWAAAEPLLRGIFEISKRSCDVVLSARRLRWSPILPESPTGGTGMVLRAQEEIIEMKDVFSVKLKRRRFVGQKKGGTLLGITIFKCLHKEENKLTDCAIHLNNLSEDHCHSWFRHLKDILNGFQNRPKSLKVFVNPSSHKREASHVYYEKVAPLFKLADIKTDVTVTEYEGHALSVLKECELQAFDGVVCVGGDGSVSEVAHGLLLKAQIDAGKDTDYIPTPVKAPVPLGVIPAGETKRYCYIL</sequence>
<name>A0A663DVD0_AQUCH</name>
<proteinExistence type="predicted"/>
<evidence type="ECO:0000313" key="3">
    <source>
        <dbReference type="Ensembl" id="ENSACCP00020003920.1"/>
    </source>
</evidence>
<reference evidence="3" key="2">
    <citation type="submission" date="2025-09" db="UniProtKB">
        <authorList>
            <consortium name="Ensembl"/>
        </authorList>
    </citation>
    <scope>IDENTIFICATION</scope>
</reference>
<dbReference type="InterPro" id="IPR057465">
    <property type="entry name" value="CERK_PH"/>
</dbReference>
<dbReference type="Gene3D" id="3.40.50.10330">
    <property type="entry name" value="Probable inorganic polyphosphate/atp-NAD kinase, domain 1"/>
    <property type="match status" value="1"/>
</dbReference>
<evidence type="ECO:0000259" key="2">
    <source>
        <dbReference type="PROSITE" id="PS50146"/>
    </source>
</evidence>
<dbReference type="SUPFAM" id="SSF111331">
    <property type="entry name" value="NAD kinase/diacylglycerol kinase-like"/>
    <property type="match status" value="1"/>
</dbReference>
<dbReference type="GO" id="GO:0001727">
    <property type="term" value="F:lipid kinase activity"/>
    <property type="evidence" value="ECO:0007669"/>
    <property type="project" value="TreeGrafter"/>
</dbReference>
<accession>A0A663DVD0</accession>
<dbReference type="GO" id="GO:0006665">
    <property type="term" value="P:sphingolipid metabolic process"/>
    <property type="evidence" value="ECO:0007669"/>
    <property type="project" value="TreeGrafter"/>
</dbReference>
<feature type="domain" description="DAGKc" evidence="2">
    <location>
        <begin position="147"/>
        <end position="266"/>
    </location>
</feature>
<dbReference type="GeneTree" id="ENSGT00940000157578"/>
<evidence type="ECO:0000256" key="1">
    <source>
        <dbReference type="SAM" id="MobiDB-lite"/>
    </source>
</evidence>
<reference evidence="3" key="1">
    <citation type="submission" date="2025-08" db="UniProtKB">
        <authorList>
            <consortium name="Ensembl"/>
        </authorList>
    </citation>
    <scope>IDENTIFICATION</scope>
</reference>
<protein>
    <recommendedName>
        <fullName evidence="2">DAGKc domain-containing protein</fullName>
    </recommendedName>
</protein>
<dbReference type="GO" id="GO:0016020">
    <property type="term" value="C:membrane"/>
    <property type="evidence" value="ECO:0007669"/>
    <property type="project" value="GOC"/>
</dbReference>
<dbReference type="InterPro" id="IPR017438">
    <property type="entry name" value="ATP-NAD_kinase_N"/>
</dbReference>
<dbReference type="PANTHER" id="PTHR12358:SF26">
    <property type="entry name" value="CERAMIDE KINASE-LIKE PROTEIN"/>
    <property type="match status" value="1"/>
</dbReference>
<dbReference type="InterPro" id="IPR016064">
    <property type="entry name" value="NAD/diacylglycerol_kinase_sf"/>
</dbReference>
<evidence type="ECO:0000313" key="4">
    <source>
        <dbReference type="Proteomes" id="UP000472275"/>
    </source>
</evidence>
<keyword evidence="4" id="KW-1185">Reference proteome</keyword>
<dbReference type="Pfam" id="PF25382">
    <property type="entry name" value="PH_CERK"/>
    <property type="match status" value="1"/>
</dbReference>
<dbReference type="Proteomes" id="UP000472275">
    <property type="component" value="Chromosome 6"/>
</dbReference>